<dbReference type="GO" id="GO:0022857">
    <property type="term" value="F:transmembrane transporter activity"/>
    <property type="evidence" value="ECO:0007669"/>
    <property type="project" value="UniProtKB-UniRule"/>
</dbReference>
<evidence type="ECO:0000259" key="8">
    <source>
        <dbReference type="Pfam" id="PF06808"/>
    </source>
</evidence>
<feature type="transmembrane region" description="Helical" evidence="7">
    <location>
        <begin position="240"/>
        <end position="262"/>
    </location>
</feature>
<dbReference type="NCBIfam" id="TIGR00786">
    <property type="entry name" value="dctM"/>
    <property type="match status" value="1"/>
</dbReference>
<name>A0A127MB75_9GAMM</name>
<comment type="subunit">
    <text evidence="7">The complex comprises the extracytoplasmic solute receptor protein and the two transmembrane proteins.</text>
</comment>
<evidence type="ECO:0000256" key="4">
    <source>
        <dbReference type="ARBA" id="ARBA00022692"/>
    </source>
</evidence>
<evidence type="ECO:0000256" key="2">
    <source>
        <dbReference type="ARBA" id="ARBA00022475"/>
    </source>
</evidence>
<keyword evidence="3 7" id="KW-0997">Cell inner membrane</keyword>
<dbReference type="PANTHER" id="PTHR33362:SF7">
    <property type="entry name" value="SLL1103 PROTEIN"/>
    <property type="match status" value="1"/>
</dbReference>
<feature type="transmembrane region" description="Helical" evidence="7">
    <location>
        <begin position="298"/>
        <end position="319"/>
    </location>
</feature>
<feature type="transmembrane region" description="Helical" evidence="7">
    <location>
        <begin position="268"/>
        <end position="286"/>
    </location>
</feature>
<accession>A0A127MB75</accession>
<protein>
    <recommendedName>
        <fullName evidence="7">TRAP transporter large permease protein</fullName>
    </recommendedName>
</protein>
<sequence>MIELLPILMFVAICLVLMLGYPVAFSLAGTAMIFAGIGIVLGYFDASFLSALPNRLYGTISNVTLIAVPLFVLMGVLLEKSRLAEELLDNMAALFGRKRGGLGFSVILVGMLLAASTGIVGATVVTMGLMSLPTMLNRGYDPKLATGTICATGTLGQIIPPSIALVLLGDTLSSAYQQAQLDMGVFSPKTLSVGDLFIGALVPGLLLVCLYLLYMGFVAIRQPERAPAAEDLNPPPLSALLKGLLPPIGLIVTVLGSILVGAATPTEAAGVGALGAALMAAVKGQLSWARLGEVARETLKVTCMVFMILIGAAVFSLVFRGFGGDELIQHFFDGLPGGVITATLIVMVVIFLLGFILDFIEITFVVVPIVGPILLAMGVDPIWLGIMIALNLQTSFLTPPFGFSLFYLRGVAPPSVSTADIYRGVAPYIGLQLLMLFLLAWWPSLATWLPALVRGQ</sequence>
<proteinExistence type="inferred from homology"/>
<dbReference type="AlphaFoldDB" id="A0A127MB75"/>
<dbReference type="KEGG" id="zal:AZF00_18150"/>
<evidence type="ECO:0000256" key="5">
    <source>
        <dbReference type="ARBA" id="ARBA00022989"/>
    </source>
</evidence>
<feature type="domain" description="TRAP C4-dicarboxylate transport system permease DctM subunit" evidence="8">
    <location>
        <begin position="10"/>
        <end position="444"/>
    </location>
</feature>
<evidence type="ECO:0000256" key="1">
    <source>
        <dbReference type="ARBA" id="ARBA00004429"/>
    </source>
</evidence>
<dbReference type="GO" id="GO:0005886">
    <property type="term" value="C:plasma membrane"/>
    <property type="evidence" value="ECO:0007669"/>
    <property type="project" value="UniProtKB-SubCell"/>
</dbReference>
<gene>
    <name evidence="9" type="ORF">AZF00_18150</name>
</gene>
<comment type="caution">
    <text evidence="7">Lacks conserved residue(s) required for the propagation of feature annotation.</text>
</comment>
<keyword evidence="4 7" id="KW-0812">Transmembrane</keyword>
<feature type="transmembrane region" description="Helical" evidence="7">
    <location>
        <begin position="59"/>
        <end position="78"/>
    </location>
</feature>
<feature type="transmembrane region" description="Helical" evidence="7">
    <location>
        <begin position="428"/>
        <end position="453"/>
    </location>
</feature>
<feature type="transmembrane region" description="Helical" evidence="7">
    <location>
        <begin position="7"/>
        <end position="25"/>
    </location>
</feature>
<dbReference type="EMBL" id="CP014544">
    <property type="protein sequence ID" value="AMO70435.1"/>
    <property type="molecule type" value="Genomic_DNA"/>
</dbReference>
<comment type="function">
    <text evidence="7">Part of the tripartite ATP-independent periplasmic (TRAP) transport system.</text>
</comment>
<keyword evidence="5 7" id="KW-1133">Transmembrane helix</keyword>
<evidence type="ECO:0000256" key="7">
    <source>
        <dbReference type="RuleBase" id="RU369079"/>
    </source>
</evidence>
<evidence type="ECO:0000256" key="6">
    <source>
        <dbReference type="ARBA" id="ARBA00023136"/>
    </source>
</evidence>
<dbReference type="PANTHER" id="PTHR33362">
    <property type="entry name" value="SIALIC ACID TRAP TRANSPORTER PERMEASE PROTEIN SIAT-RELATED"/>
    <property type="match status" value="1"/>
</dbReference>
<reference evidence="9 10" key="1">
    <citation type="submission" date="2015-12" db="EMBL/GenBank/DDBJ databases">
        <authorList>
            <person name="Shamseldin A."/>
            <person name="Moawad H."/>
            <person name="Abd El-Rahim W.M."/>
            <person name="Sadowsky M.J."/>
        </authorList>
    </citation>
    <scope>NUCLEOTIDE SEQUENCE [LARGE SCALE GENOMIC DNA]</scope>
    <source>
        <strain evidence="9 10">SM2</strain>
    </source>
</reference>
<evidence type="ECO:0000313" key="9">
    <source>
        <dbReference type="EMBL" id="AMO70435.1"/>
    </source>
</evidence>
<comment type="subcellular location">
    <subcellularLocation>
        <location evidence="1 7">Cell inner membrane</location>
        <topology evidence="1 7">Multi-pass membrane protein</topology>
    </subcellularLocation>
</comment>
<dbReference type="PIRSF" id="PIRSF006066">
    <property type="entry name" value="HI0050"/>
    <property type="match status" value="1"/>
</dbReference>
<dbReference type="InterPro" id="IPR010656">
    <property type="entry name" value="DctM"/>
</dbReference>
<feature type="transmembrane region" description="Helical" evidence="7">
    <location>
        <begin position="196"/>
        <end position="220"/>
    </location>
</feature>
<dbReference type="Pfam" id="PF06808">
    <property type="entry name" value="DctM"/>
    <property type="match status" value="1"/>
</dbReference>
<keyword evidence="2" id="KW-1003">Cell membrane</keyword>
<feature type="transmembrane region" description="Helical" evidence="7">
    <location>
        <begin position="382"/>
        <end position="408"/>
    </location>
</feature>
<feature type="transmembrane region" description="Helical" evidence="7">
    <location>
        <begin position="339"/>
        <end position="370"/>
    </location>
</feature>
<dbReference type="Proteomes" id="UP000074119">
    <property type="component" value="Chromosome"/>
</dbReference>
<feature type="transmembrane region" description="Helical" evidence="7">
    <location>
        <begin position="104"/>
        <end position="132"/>
    </location>
</feature>
<keyword evidence="7" id="KW-0813">Transport</keyword>
<evidence type="ECO:0000313" key="10">
    <source>
        <dbReference type="Proteomes" id="UP000074119"/>
    </source>
</evidence>
<keyword evidence="6 7" id="KW-0472">Membrane</keyword>
<dbReference type="STRING" id="1470434.AZF00_18150"/>
<comment type="similarity">
    <text evidence="7">Belongs to the TRAP transporter large permease family.</text>
</comment>
<organism evidence="9 10">
    <name type="scientific">Zhongshania aliphaticivorans</name>
    <dbReference type="NCBI Taxonomy" id="1470434"/>
    <lineage>
        <taxon>Bacteria</taxon>
        <taxon>Pseudomonadati</taxon>
        <taxon>Pseudomonadota</taxon>
        <taxon>Gammaproteobacteria</taxon>
        <taxon>Cellvibrionales</taxon>
        <taxon>Spongiibacteraceae</taxon>
        <taxon>Zhongshania</taxon>
    </lineage>
</organism>
<dbReference type="InterPro" id="IPR004681">
    <property type="entry name" value="TRAP_DctM"/>
</dbReference>
<evidence type="ECO:0000256" key="3">
    <source>
        <dbReference type="ARBA" id="ARBA00022519"/>
    </source>
</evidence>